<reference evidence="11" key="2">
    <citation type="submission" date="2018-04" db="EMBL/GenBank/DDBJ databases">
        <authorList>
            <person name="Go L.Y."/>
            <person name="Mitchell J.A."/>
        </authorList>
    </citation>
    <scope>NUCLEOTIDE SEQUENCE</scope>
    <source>
        <strain evidence="11">E4163</strain>
    </source>
</reference>
<keyword evidence="2" id="KW-0813">Transport</keyword>
<feature type="domain" description="ABC transmembrane type-1" evidence="10">
    <location>
        <begin position="1"/>
        <end position="214"/>
    </location>
</feature>
<evidence type="ECO:0000256" key="3">
    <source>
        <dbReference type="ARBA" id="ARBA00022692"/>
    </source>
</evidence>
<keyword evidence="5" id="KW-0067">ATP-binding</keyword>
<evidence type="ECO:0000256" key="4">
    <source>
        <dbReference type="ARBA" id="ARBA00022741"/>
    </source>
</evidence>
<dbReference type="InterPro" id="IPR011527">
    <property type="entry name" value="ABC1_TM_dom"/>
</dbReference>
<dbReference type="Pfam" id="PF00664">
    <property type="entry name" value="ABC_membrane"/>
    <property type="match status" value="1"/>
</dbReference>
<evidence type="ECO:0000256" key="6">
    <source>
        <dbReference type="ARBA" id="ARBA00022989"/>
    </source>
</evidence>
<dbReference type="PROSITE" id="PS00211">
    <property type="entry name" value="ABC_TRANSPORTER_1"/>
    <property type="match status" value="1"/>
</dbReference>
<proteinExistence type="predicted"/>
<feature type="transmembrane region" description="Helical" evidence="8">
    <location>
        <begin position="57"/>
        <end position="80"/>
    </location>
</feature>
<dbReference type="PROSITE" id="PS50893">
    <property type="entry name" value="ABC_TRANSPORTER_2"/>
    <property type="match status" value="2"/>
</dbReference>
<evidence type="ECO:0000256" key="1">
    <source>
        <dbReference type="ARBA" id="ARBA00004370"/>
    </source>
</evidence>
<dbReference type="InterPro" id="IPR003593">
    <property type="entry name" value="AAA+_ATPase"/>
</dbReference>
<feature type="transmembrane region" description="Helical" evidence="8">
    <location>
        <begin position="151"/>
        <end position="175"/>
    </location>
</feature>
<evidence type="ECO:0000259" key="10">
    <source>
        <dbReference type="PROSITE" id="PS50929"/>
    </source>
</evidence>
<dbReference type="InterPro" id="IPR017871">
    <property type="entry name" value="ABC_transporter-like_CS"/>
</dbReference>
<dbReference type="GO" id="GO:0140359">
    <property type="term" value="F:ABC-type transporter activity"/>
    <property type="evidence" value="ECO:0007669"/>
    <property type="project" value="InterPro"/>
</dbReference>
<dbReference type="InterPro" id="IPR036640">
    <property type="entry name" value="ABC1_TM_sf"/>
</dbReference>
<keyword evidence="7 8" id="KW-0472">Membrane</keyword>
<dbReference type="Gene3D" id="3.40.50.300">
    <property type="entry name" value="P-loop containing nucleotide triphosphate hydrolases"/>
    <property type="match status" value="2"/>
</dbReference>
<dbReference type="InterPro" id="IPR050173">
    <property type="entry name" value="ABC_transporter_C-like"/>
</dbReference>
<dbReference type="EMBL" id="MH178227">
    <property type="protein sequence ID" value="AXS58700.1"/>
    <property type="molecule type" value="Genomic_DNA"/>
</dbReference>
<feature type="transmembrane region" description="Helical" evidence="8">
    <location>
        <begin position="514"/>
        <end position="535"/>
    </location>
</feature>
<keyword evidence="6 8" id="KW-1133">Transmembrane helix</keyword>
<accession>A0A346R951</accession>
<dbReference type="SUPFAM" id="SSF52540">
    <property type="entry name" value="P-loop containing nucleoside triphosphate hydrolases"/>
    <property type="match status" value="2"/>
</dbReference>
<dbReference type="InterPro" id="IPR027417">
    <property type="entry name" value="P-loop_NTPase"/>
</dbReference>
<evidence type="ECO:0000259" key="9">
    <source>
        <dbReference type="PROSITE" id="PS50893"/>
    </source>
</evidence>
<protein>
    <submittedName>
        <fullName evidence="11">ABC family transporter protein homeolog b</fullName>
    </submittedName>
</protein>
<dbReference type="PANTHER" id="PTHR24223">
    <property type="entry name" value="ATP-BINDING CASSETTE SUB-FAMILY C"/>
    <property type="match status" value="1"/>
</dbReference>
<feature type="domain" description="ABC transporter" evidence="9">
    <location>
        <begin position="257"/>
        <end position="461"/>
    </location>
</feature>
<dbReference type="PANTHER" id="PTHR24223:SF345">
    <property type="entry name" value="ABC MULTIDRUG TRANSPORTER (EUROFUNG)"/>
    <property type="match status" value="1"/>
</dbReference>
<feature type="transmembrane region" description="Helical" evidence="8">
    <location>
        <begin position="618"/>
        <end position="638"/>
    </location>
</feature>
<dbReference type="PROSITE" id="PS50929">
    <property type="entry name" value="ABC_TM1F"/>
    <property type="match status" value="1"/>
</dbReference>
<dbReference type="GO" id="GO:0005524">
    <property type="term" value="F:ATP binding"/>
    <property type="evidence" value="ECO:0007669"/>
    <property type="project" value="UniProtKB-KW"/>
</dbReference>
<evidence type="ECO:0000256" key="7">
    <source>
        <dbReference type="ARBA" id="ARBA00023136"/>
    </source>
</evidence>
<evidence type="ECO:0000256" key="8">
    <source>
        <dbReference type="SAM" id="Phobius"/>
    </source>
</evidence>
<dbReference type="AlphaFoldDB" id="A0A346R951"/>
<dbReference type="SMART" id="SM00382">
    <property type="entry name" value="AAA"/>
    <property type="match status" value="2"/>
</dbReference>
<evidence type="ECO:0000313" key="11">
    <source>
        <dbReference type="EMBL" id="AXS58700.1"/>
    </source>
</evidence>
<dbReference type="InterPro" id="IPR003439">
    <property type="entry name" value="ABC_transporter-like_ATP-bd"/>
</dbReference>
<name>A0A346R951_EPICN</name>
<keyword evidence="4" id="KW-0547">Nucleotide-binding</keyword>
<feature type="transmembrane region" description="Helical" evidence="8">
    <location>
        <begin position="658"/>
        <end position="678"/>
    </location>
</feature>
<sequence>MVRGALVGLIYSKTLQSRSNFHDRGKAITLMNSDVDSLCGTGRMVHDVWAYLLESTIGMVILASQVGWLSPIPLVIIVFCSRVSKYVATHLNARQKNWNVATQDRLSMINGFLGSIKTVKLLGVSHAIANHISWLRSLEIERAKSVRWIMVAYNSSANALGIFVPAITMILYAGLAQSRHAGLDAETAFTTIAILSMVIHPANMIMTIVPRLVATFASFERVQSYLLEDPHLDQRKAFPDRPSSQLSHEPSAAAINLRRVTIQADGASEPTLDNVTLEIKQSQIAACAGPTGAASRRIGYCDQTPWLPNGSIRDVICNFADRVDESQYEEAITSSCLVHDLSQLPMGDKSEIGSGGLNLSGGQRQRMAIARMLHAGCDIVVLDDPFSSLDGRTEDQIIRNLFGSEGILRMRRTTVFWISNATHHFKLTDVVVVLEKSRIKEFGHWSLLSSIPETSRKIISAEGHILGLPETQVEQLETRKKRAKERDIRVDLSRETGNLSLYGYYLKSAGSLNALFMMTCTATYSFFITFPHYWLKRWTDADQSDGWLYMLVYGLLAFFAWVATNGTIAPLAFFSTTDIGVTLNRFTQDIQLVDRDLPVAFQAFSNLQVSLLLTVQKLLISTLPFCVVVVWLVGKVYFRTSRQVRARELATRGSMSGAAVGAALNVIVVANATIVRLVESWADFEVSLGAIERLKSFEQEIQKEDQPWEEDIPKHPWPQRGEIVMKHVTAAYNEGNIALRDVSLTIKGGQRVVFCGRTGSGKGTILLSLLRLVDTTGDIIVDGVDLCRTSRAAIREQCFITVPQDPMLLPNDSLRFFLDPGGEADQNDLLDALQKTGAWEALCGTSTDAEETLDRKISELPVLSAGQLHLLGIARALVQKAVLGHECRPILLLDEATSSLDTTTESCIHELVEKEFSVQGYTVLTVAHRLSVIHGQARAMDTVVIMADGLIQKVGSAKEISAMNLTSAFTD</sequence>
<organism evidence="11">
    <name type="scientific">Epichloe coenophiala</name>
    <name type="common">Tall fescue endophyte fungus</name>
    <name type="synonym">Neotyphodium coenophialum</name>
    <dbReference type="NCBI Taxonomy" id="5047"/>
    <lineage>
        <taxon>Eukaryota</taxon>
        <taxon>Fungi</taxon>
        <taxon>Dikarya</taxon>
        <taxon>Ascomycota</taxon>
        <taxon>Pezizomycotina</taxon>
        <taxon>Sordariomycetes</taxon>
        <taxon>Hypocreomycetidae</taxon>
        <taxon>Hypocreales</taxon>
        <taxon>Clavicipitaceae</taxon>
        <taxon>Epichloe</taxon>
    </lineage>
</organism>
<evidence type="ECO:0000256" key="5">
    <source>
        <dbReference type="ARBA" id="ARBA00022840"/>
    </source>
</evidence>
<feature type="domain" description="ABC transporter" evidence="9">
    <location>
        <begin position="723"/>
        <end position="970"/>
    </location>
</feature>
<dbReference type="GO" id="GO:0016020">
    <property type="term" value="C:membrane"/>
    <property type="evidence" value="ECO:0007669"/>
    <property type="project" value="UniProtKB-SubCell"/>
</dbReference>
<feature type="transmembrane region" description="Helical" evidence="8">
    <location>
        <begin position="547"/>
        <end position="564"/>
    </location>
</feature>
<keyword evidence="3 8" id="KW-0812">Transmembrane</keyword>
<comment type="subcellular location">
    <subcellularLocation>
        <location evidence="1">Membrane</location>
    </subcellularLocation>
</comment>
<evidence type="ECO:0000256" key="2">
    <source>
        <dbReference type="ARBA" id="ARBA00022448"/>
    </source>
</evidence>
<dbReference type="Gene3D" id="1.20.1560.10">
    <property type="entry name" value="ABC transporter type 1, transmembrane domain"/>
    <property type="match status" value="2"/>
</dbReference>
<dbReference type="Pfam" id="PF00005">
    <property type="entry name" value="ABC_tran"/>
    <property type="match status" value="2"/>
</dbReference>
<reference evidence="11" key="1">
    <citation type="journal article" date="2018" name="Mol. Plant Microbe Interact.">
        <title>Transcriptomics of Epichloe-grass symbioses in host vegetative and reproductive stages.</title>
        <authorList>
            <person name="Nagabhyru P."/>
            <person name="Dinkins R.D."/>
            <person name="Schardl C."/>
        </authorList>
    </citation>
    <scope>NUCLEOTIDE SEQUENCE</scope>
    <source>
        <strain evidence="11">E4163</strain>
    </source>
</reference>
<dbReference type="GO" id="GO:0016887">
    <property type="term" value="F:ATP hydrolysis activity"/>
    <property type="evidence" value="ECO:0007669"/>
    <property type="project" value="InterPro"/>
</dbReference>
<dbReference type="SUPFAM" id="SSF90123">
    <property type="entry name" value="ABC transporter transmembrane region"/>
    <property type="match status" value="2"/>
</dbReference>